<dbReference type="InterPro" id="IPR010512">
    <property type="entry name" value="DUF1091"/>
</dbReference>
<dbReference type="VEuPathDB" id="VectorBase:MDOMA2_005482"/>
<dbReference type="PANTHER" id="PTHR20898:SF0">
    <property type="entry name" value="DAEDALUS ON 3-RELATED"/>
    <property type="match status" value="1"/>
</dbReference>
<dbReference type="AlphaFoldDB" id="A0A1I8NJ66"/>
<dbReference type="PANTHER" id="PTHR20898">
    <property type="entry name" value="DAEDALUS ON 3-RELATED-RELATED"/>
    <property type="match status" value="1"/>
</dbReference>
<protein>
    <submittedName>
        <fullName evidence="1">Uncharacterized protein</fullName>
    </submittedName>
</protein>
<dbReference type="Pfam" id="PF06477">
    <property type="entry name" value="DUF1091"/>
    <property type="match status" value="1"/>
</dbReference>
<reference evidence="1" key="1">
    <citation type="submission" date="2020-05" db="UniProtKB">
        <authorList>
            <consortium name="EnsemblMetazoa"/>
        </authorList>
    </citation>
    <scope>IDENTIFICATION</scope>
    <source>
        <strain evidence="1">Aabys</strain>
    </source>
</reference>
<organism evidence="1">
    <name type="scientific">Musca domestica</name>
    <name type="common">House fly</name>
    <dbReference type="NCBI Taxonomy" id="7370"/>
    <lineage>
        <taxon>Eukaryota</taxon>
        <taxon>Metazoa</taxon>
        <taxon>Ecdysozoa</taxon>
        <taxon>Arthropoda</taxon>
        <taxon>Hexapoda</taxon>
        <taxon>Insecta</taxon>
        <taxon>Pterygota</taxon>
        <taxon>Neoptera</taxon>
        <taxon>Endopterygota</taxon>
        <taxon>Diptera</taxon>
        <taxon>Brachycera</taxon>
        <taxon>Muscomorpha</taxon>
        <taxon>Muscoidea</taxon>
        <taxon>Muscidae</taxon>
        <taxon>Musca</taxon>
    </lineage>
</organism>
<dbReference type="VEuPathDB" id="VectorBase:MDOA016025"/>
<accession>A0A1I8NJ66</accession>
<evidence type="ECO:0000313" key="1">
    <source>
        <dbReference type="EnsemblMetazoa" id="MDOA016025-PA"/>
    </source>
</evidence>
<sequence length="168" mass="19899">MEKEDMLNKGSRRAKITRVQCLELDKPFATIPKCHLKALSRYMSAFSIHVVLHQVPVNNVSFNAALYRKGNNGYRPFMYNNTVDFCRFYRNPNRFMFWKIVFFNIIAPYTNINHTCPFDHDIIVENLTLNSEMFKLIPFPEDQYMVRVKVGAYNHYKAEIKAYVEILE</sequence>
<dbReference type="EnsemblMetazoa" id="MDOA016025-RA">
    <property type="protein sequence ID" value="MDOA016025-PA"/>
    <property type="gene ID" value="MDOA016025"/>
</dbReference>
<name>A0A1I8NJ66_MUSDO</name>
<proteinExistence type="predicted"/>